<dbReference type="InterPro" id="IPR050706">
    <property type="entry name" value="Cyclic-di-GMP_PDE-like"/>
</dbReference>
<dbReference type="CDD" id="cd01949">
    <property type="entry name" value="GGDEF"/>
    <property type="match status" value="1"/>
</dbReference>
<dbReference type="InterPro" id="IPR000160">
    <property type="entry name" value="GGDEF_dom"/>
</dbReference>
<sequence>MSPSTPNIPPGTPEGAPPDFPNASGGTIFEGCPLPLCLLSPQDTLIAANAAFRALLLAPGQSPAGQPITVYDTRTETPGETGETHFRRFDGKLLHVNVQTTRIDFSEQTLRLLALLPLPDPSGAETPFQQDYPAGFLSLKGDRTIQASNPAFCRMTAYAADEIAGISPAILLEPGESLRKFERFILQIEEHRNSSETFLFRKKHGEPLFVAIAGTLRNVSPEGSSSIDLVILDISPLYFSQKKMEQQLSQDPMTRLPNRAAFDHAITGALARARRKGLVFGVGALDIDDFRPLNETLGKGTGDRILEELARRLKTHLRQSDFLARLSGDEFGVIIEELSLERTVSQVASILERLHKAVEDPFPLPSGRSLTIGISMGMALYPSSGEDGESLFREAEAALYQSKASKASRTQWWSMGSILTSAAALEASFDAYGRESQEILSRHHDHVKSAILDFVEAFMAQKDLDPDVRTVLASQDEAGLQRIVQAQSAHLSFLMAPGRTREEVIARAKRAGEIHALNGVDGAMLAQGMALYRRLLSERLSQTVLTARDRYRLILANEIRLQDDLQEELKAATETMSLFFASLSAPLPEPGALWTDVREKEISMVGALPGIRCAFLMRLDSQGTFIVESSAGAVGSEAARIMQDKRFAATADPNDPRGQGLIGHAWRSLEIQRTSNYHSDSRLRYWKEVVHPLGIRSGISIPIRAADGSAQAVLSLYGAYPNQFDFHWMLQFSRGLAQRWERLWTLSRAPVSAIPEIRAQEYRQELFSGGLSMHMQPVVNLSTGTVVKVEALARLIRPGGEIIPPGLFLPSLGDAELDRLFREGLDQALGWVARWEEEGVSLDVSLNLPPGTLRDPGCPVWVEEALSRHGIAPKRLTLELLENGEIDAKTMDQAIDRLVAIGVKLSMDDLGSGFSSLQRLVTLPFDSIKVDQGLLKRIRTAPLHTISMIGTIVRMGQDFERDVVVEGLEDRAMVEAAAILGAPYGQGYSLARPMPAPQVAQWLRDFRLPISPGEVTTALGGLSFHRWIHAANSDIRRPTLEACPLTRYFSRLGESAAEGAHLHARIHESGPGDSSFKDLTFWLVEQIRKEQEAFVKGQNSGTEK</sequence>
<evidence type="ECO:0000259" key="3">
    <source>
        <dbReference type="PROSITE" id="PS50887"/>
    </source>
</evidence>
<dbReference type="InterPro" id="IPR043128">
    <property type="entry name" value="Rev_trsase/Diguanyl_cyclase"/>
</dbReference>
<dbReference type="PANTHER" id="PTHR33121">
    <property type="entry name" value="CYCLIC DI-GMP PHOSPHODIESTERASE PDEF"/>
    <property type="match status" value="1"/>
</dbReference>
<evidence type="ECO:0000313" key="4">
    <source>
        <dbReference type="EMBL" id="EES53274.1"/>
    </source>
</evidence>
<feature type="region of interest" description="Disordered" evidence="1">
    <location>
        <begin position="1"/>
        <end position="24"/>
    </location>
</feature>
<dbReference type="GO" id="GO:0020037">
    <property type="term" value="F:heme binding"/>
    <property type="evidence" value="ECO:0007669"/>
    <property type="project" value="InterPro"/>
</dbReference>
<dbReference type="Gene3D" id="3.20.20.450">
    <property type="entry name" value="EAL domain"/>
    <property type="match status" value="1"/>
</dbReference>
<dbReference type="Pfam" id="PF01590">
    <property type="entry name" value="GAF"/>
    <property type="match status" value="1"/>
</dbReference>
<dbReference type="SUPFAM" id="SSF55073">
    <property type="entry name" value="Nucleotide cyclase"/>
    <property type="match status" value="1"/>
</dbReference>
<proteinExistence type="predicted"/>
<dbReference type="InterPro" id="IPR003018">
    <property type="entry name" value="GAF"/>
</dbReference>
<keyword evidence="5" id="KW-1185">Reference proteome</keyword>
<dbReference type="InterPro" id="IPR001633">
    <property type="entry name" value="EAL_dom"/>
</dbReference>
<dbReference type="GO" id="GO:0019825">
    <property type="term" value="F:oxygen binding"/>
    <property type="evidence" value="ECO:0007669"/>
    <property type="project" value="InterPro"/>
</dbReference>
<dbReference type="PANTHER" id="PTHR33121:SF70">
    <property type="entry name" value="SIGNALING PROTEIN YKOW"/>
    <property type="match status" value="1"/>
</dbReference>
<dbReference type="NCBIfam" id="TIGR00229">
    <property type="entry name" value="sensory_box"/>
    <property type="match status" value="1"/>
</dbReference>
<dbReference type="Pfam" id="PF13426">
    <property type="entry name" value="PAS_9"/>
    <property type="match status" value="1"/>
</dbReference>
<dbReference type="SUPFAM" id="SSF141868">
    <property type="entry name" value="EAL domain-like"/>
    <property type="match status" value="1"/>
</dbReference>
<dbReference type="EMBL" id="GG693866">
    <property type="protein sequence ID" value="EES53274.1"/>
    <property type="molecule type" value="Genomic_DNA"/>
</dbReference>
<reference evidence="4 5" key="1">
    <citation type="journal article" date="2009" name="Appl. Environ. Microbiol.">
        <title>Community genomic and proteomic analyses of chemoautotrophic iron-oxidizing "Leptospirillum rubarum" (Group II) and "Leptospirillum ferrodiazotrophum" (Group III) bacteria in acid mine drainage biofilms.</title>
        <authorList>
            <person name="Goltsman D.S."/>
            <person name="Denef V.J."/>
            <person name="Singer S.W."/>
            <person name="VerBerkmoes N.C."/>
            <person name="Lefsrud M."/>
            <person name="Mueller R.S."/>
            <person name="Dick G.J."/>
            <person name="Sun C.L."/>
            <person name="Wheeler K.E."/>
            <person name="Zemla A."/>
            <person name="Baker B.J."/>
            <person name="Hauser L."/>
            <person name="Land M."/>
            <person name="Shah M.B."/>
            <person name="Thelen M.P."/>
            <person name="Hettich R.L."/>
            <person name="Banfield J.F."/>
        </authorList>
    </citation>
    <scope>NUCLEOTIDE SEQUENCE [LARGE SCALE GENOMIC DNA]</scope>
</reference>
<dbReference type="Gene3D" id="3.30.70.270">
    <property type="match status" value="1"/>
</dbReference>
<dbReference type="GO" id="GO:0071111">
    <property type="term" value="F:cyclic-guanylate-specific phosphodiesterase activity"/>
    <property type="evidence" value="ECO:0007669"/>
    <property type="project" value="InterPro"/>
</dbReference>
<dbReference type="Gene3D" id="1.10.490.10">
    <property type="entry name" value="Globins"/>
    <property type="match status" value="1"/>
</dbReference>
<dbReference type="Gene3D" id="3.30.450.40">
    <property type="match status" value="1"/>
</dbReference>
<dbReference type="AlphaFoldDB" id="C6HVU5"/>
<dbReference type="InterPro" id="IPR029016">
    <property type="entry name" value="GAF-like_dom_sf"/>
</dbReference>
<dbReference type="InterPro" id="IPR035965">
    <property type="entry name" value="PAS-like_dom_sf"/>
</dbReference>
<dbReference type="InterPro" id="IPR035919">
    <property type="entry name" value="EAL_sf"/>
</dbReference>
<dbReference type="InterPro" id="IPR000014">
    <property type="entry name" value="PAS"/>
</dbReference>
<dbReference type="SMART" id="SM00052">
    <property type="entry name" value="EAL"/>
    <property type="match status" value="1"/>
</dbReference>
<evidence type="ECO:0000259" key="2">
    <source>
        <dbReference type="PROSITE" id="PS50883"/>
    </source>
</evidence>
<organism evidence="4 5">
    <name type="scientific">Leptospirillum ferrodiazotrophum</name>
    <dbReference type="NCBI Taxonomy" id="412449"/>
    <lineage>
        <taxon>Bacteria</taxon>
        <taxon>Pseudomonadati</taxon>
        <taxon>Nitrospirota</taxon>
        <taxon>Nitrospiria</taxon>
        <taxon>Nitrospirales</taxon>
        <taxon>Nitrospiraceae</taxon>
        <taxon>Leptospirillum</taxon>
    </lineage>
</organism>
<dbReference type="SUPFAM" id="SSF55781">
    <property type="entry name" value="GAF domain-like"/>
    <property type="match status" value="1"/>
</dbReference>
<dbReference type="InterPro" id="IPR012292">
    <property type="entry name" value="Globin/Proto"/>
</dbReference>
<name>C6HVU5_9BACT</name>
<dbReference type="CDD" id="cd01948">
    <property type="entry name" value="EAL"/>
    <property type="match status" value="1"/>
</dbReference>
<dbReference type="PROSITE" id="PS50887">
    <property type="entry name" value="GGDEF"/>
    <property type="match status" value="1"/>
</dbReference>
<feature type="compositionally biased region" description="Pro residues" evidence="1">
    <location>
        <begin position="1"/>
        <end position="20"/>
    </location>
</feature>
<evidence type="ECO:0000313" key="5">
    <source>
        <dbReference type="Proteomes" id="UP000009374"/>
    </source>
</evidence>
<feature type="domain" description="GGDEF" evidence="3">
    <location>
        <begin position="278"/>
        <end position="415"/>
    </location>
</feature>
<dbReference type="InterPro" id="IPR029787">
    <property type="entry name" value="Nucleotide_cyclase"/>
</dbReference>
<dbReference type="SUPFAM" id="SSF55785">
    <property type="entry name" value="PYP-like sensor domain (PAS domain)"/>
    <property type="match status" value="1"/>
</dbReference>
<evidence type="ECO:0000256" key="1">
    <source>
        <dbReference type="SAM" id="MobiDB-lite"/>
    </source>
</evidence>
<feature type="domain" description="EAL" evidence="2">
    <location>
        <begin position="755"/>
        <end position="1007"/>
    </location>
</feature>
<dbReference type="PROSITE" id="PS50883">
    <property type="entry name" value="EAL"/>
    <property type="match status" value="1"/>
</dbReference>
<accession>C6HVU5</accession>
<dbReference type="CDD" id="cd00130">
    <property type="entry name" value="PAS"/>
    <property type="match status" value="1"/>
</dbReference>
<dbReference type="Proteomes" id="UP000009374">
    <property type="component" value="Unassembled WGS sequence"/>
</dbReference>
<gene>
    <name evidence="4" type="ORF">UBAL3_79800008</name>
</gene>
<dbReference type="NCBIfam" id="TIGR00254">
    <property type="entry name" value="GGDEF"/>
    <property type="match status" value="1"/>
</dbReference>
<protein>
    <submittedName>
        <fullName evidence="4">Diguanylate cyclase/phosphodiesterase with PAS/PAC sensor(S)</fullName>
    </submittedName>
</protein>
<dbReference type="Pfam" id="PF00990">
    <property type="entry name" value="GGDEF"/>
    <property type="match status" value="1"/>
</dbReference>
<dbReference type="Pfam" id="PF00563">
    <property type="entry name" value="EAL"/>
    <property type="match status" value="1"/>
</dbReference>
<dbReference type="CDD" id="cd14759">
    <property type="entry name" value="GS_GGDEF_2"/>
    <property type="match status" value="1"/>
</dbReference>
<dbReference type="Gene3D" id="3.30.450.20">
    <property type="entry name" value="PAS domain"/>
    <property type="match status" value="1"/>
</dbReference>
<dbReference type="SMART" id="SM00267">
    <property type="entry name" value="GGDEF"/>
    <property type="match status" value="1"/>
</dbReference>